<dbReference type="PROSITE" id="PS50977">
    <property type="entry name" value="HTH_TETR_2"/>
    <property type="match status" value="1"/>
</dbReference>
<dbReference type="InterPro" id="IPR001647">
    <property type="entry name" value="HTH_TetR"/>
</dbReference>
<dbReference type="InterPro" id="IPR009057">
    <property type="entry name" value="Homeodomain-like_sf"/>
</dbReference>
<protein>
    <submittedName>
        <fullName evidence="7">Transcriptional regulator, TetR family</fullName>
    </submittedName>
</protein>
<evidence type="ECO:0000256" key="5">
    <source>
        <dbReference type="SAM" id="MobiDB-lite"/>
    </source>
</evidence>
<organism evidence="7 8">
    <name type="scientific">Kocuria marina subsp. indica</name>
    <dbReference type="NCBI Taxonomy" id="1049583"/>
    <lineage>
        <taxon>Bacteria</taxon>
        <taxon>Bacillati</taxon>
        <taxon>Actinomycetota</taxon>
        <taxon>Actinomycetes</taxon>
        <taxon>Micrococcales</taxon>
        <taxon>Micrococcaceae</taxon>
        <taxon>Kocuria</taxon>
    </lineage>
</organism>
<feature type="compositionally biased region" description="Basic and acidic residues" evidence="5">
    <location>
        <begin position="13"/>
        <end position="30"/>
    </location>
</feature>
<dbReference type="PANTHER" id="PTHR30055:SF234">
    <property type="entry name" value="HTH-TYPE TRANSCRIPTIONAL REGULATOR BETI"/>
    <property type="match status" value="1"/>
</dbReference>
<reference evidence="8" key="1">
    <citation type="submission" date="2017-04" db="EMBL/GenBank/DDBJ databases">
        <authorList>
            <person name="Varghese N."/>
            <person name="Submissions S."/>
        </authorList>
    </citation>
    <scope>NUCLEOTIDE SEQUENCE [LARGE SCALE GENOMIC DNA]</scope>
    <source>
        <strain evidence="8">NIO-1021</strain>
    </source>
</reference>
<keyword evidence="2 4" id="KW-0238">DNA-binding</keyword>
<dbReference type="PANTHER" id="PTHR30055">
    <property type="entry name" value="HTH-TYPE TRANSCRIPTIONAL REGULATOR RUTR"/>
    <property type="match status" value="1"/>
</dbReference>
<evidence type="ECO:0000256" key="2">
    <source>
        <dbReference type="ARBA" id="ARBA00023125"/>
    </source>
</evidence>
<feature type="DNA-binding region" description="H-T-H motif" evidence="4">
    <location>
        <begin position="57"/>
        <end position="76"/>
    </location>
</feature>
<evidence type="ECO:0000256" key="3">
    <source>
        <dbReference type="ARBA" id="ARBA00023163"/>
    </source>
</evidence>
<name>A0A1X7D3H2_9MICC</name>
<dbReference type="PRINTS" id="PR00455">
    <property type="entry name" value="HTHTETR"/>
</dbReference>
<keyword evidence="8" id="KW-1185">Reference proteome</keyword>
<dbReference type="InterPro" id="IPR050109">
    <property type="entry name" value="HTH-type_TetR-like_transc_reg"/>
</dbReference>
<dbReference type="Pfam" id="PF00440">
    <property type="entry name" value="TetR_N"/>
    <property type="match status" value="1"/>
</dbReference>
<feature type="region of interest" description="Disordered" evidence="5">
    <location>
        <begin position="11"/>
        <end position="30"/>
    </location>
</feature>
<dbReference type="SUPFAM" id="SSF46689">
    <property type="entry name" value="Homeodomain-like"/>
    <property type="match status" value="1"/>
</dbReference>
<evidence type="ECO:0000313" key="7">
    <source>
        <dbReference type="EMBL" id="SMF08186.1"/>
    </source>
</evidence>
<evidence type="ECO:0000313" key="8">
    <source>
        <dbReference type="Proteomes" id="UP000192929"/>
    </source>
</evidence>
<gene>
    <name evidence="7" type="ORF">SAMN06296028_10850</name>
</gene>
<proteinExistence type="predicted"/>
<feature type="domain" description="HTH tetR-type" evidence="6">
    <location>
        <begin position="34"/>
        <end position="94"/>
    </location>
</feature>
<evidence type="ECO:0000256" key="4">
    <source>
        <dbReference type="PROSITE-ProRule" id="PRU00335"/>
    </source>
</evidence>
<accession>A0A1X7D3H2</accession>
<dbReference type="GO" id="GO:0000976">
    <property type="term" value="F:transcription cis-regulatory region binding"/>
    <property type="evidence" value="ECO:0007669"/>
    <property type="project" value="TreeGrafter"/>
</dbReference>
<dbReference type="Proteomes" id="UP000192929">
    <property type="component" value="Unassembled WGS sequence"/>
</dbReference>
<dbReference type="EMBL" id="FXAC01000008">
    <property type="protein sequence ID" value="SMF08186.1"/>
    <property type="molecule type" value="Genomic_DNA"/>
</dbReference>
<keyword evidence="3" id="KW-0804">Transcription</keyword>
<dbReference type="GO" id="GO:0003700">
    <property type="term" value="F:DNA-binding transcription factor activity"/>
    <property type="evidence" value="ECO:0007669"/>
    <property type="project" value="TreeGrafter"/>
</dbReference>
<dbReference type="AlphaFoldDB" id="A0A1X7D3H2"/>
<evidence type="ECO:0000256" key="1">
    <source>
        <dbReference type="ARBA" id="ARBA00023015"/>
    </source>
</evidence>
<dbReference type="Gene3D" id="1.10.357.10">
    <property type="entry name" value="Tetracycline Repressor, domain 2"/>
    <property type="match status" value="1"/>
</dbReference>
<sequence length="236" mass="25978">MDHVLTTLLSGCADDRSGKPRSGEPKDKREAIRLRNRRAIIAAAGELATELGTDRVTVNELAARAGVSRRTIFNHFPSAQDAVFEYLSELVAGLIDGVLRDLPEPMTPKGTTAATSDVSLGDVYRQLIGSLRTHTLIKELQPVFSVDLQDTPAASLWGFRVTRTAVDRLNEVLRERLPQHSSFETHLVATTLINSFAECLDEWVARTGGELDKRGRRIWDELLTTALGVLGRGFDS</sequence>
<evidence type="ECO:0000259" key="6">
    <source>
        <dbReference type="PROSITE" id="PS50977"/>
    </source>
</evidence>
<keyword evidence="1" id="KW-0805">Transcription regulation</keyword>